<evidence type="ECO:0000259" key="7">
    <source>
        <dbReference type="PROSITE" id="PS50011"/>
    </source>
</evidence>
<comment type="caution">
    <text evidence="8">The sequence shown here is derived from an EMBL/GenBank/DDBJ whole genome shotgun (WGS) entry which is preliminary data.</text>
</comment>
<feature type="repeat" description="WD" evidence="5">
    <location>
        <begin position="584"/>
        <end position="605"/>
    </location>
</feature>
<dbReference type="PROSITE" id="PS00108">
    <property type="entry name" value="PROTEIN_KINASE_ST"/>
    <property type="match status" value="1"/>
</dbReference>
<dbReference type="InterPro" id="IPR011047">
    <property type="entry name" value="Quinoprotein_ADH-like_sf"/>
</dbReference>
<dbReference type="Gene3D" id="1.10.510.10">
    <property type="entry name" value="Transferase(Phosphotransferase) domain 1"/>
    <property type="match status" value="1"/>
</dbReference>
<dbReference type="InterPro" id="IPR015943">
    <property type="entry name" value="WD40/YVTN_repeat-like_dom_sf"/>
</dbReference>
<dbReference type="InterPro" id="IPR000719">
    <property type="entry name" value="Prot_kinase_dom"/>
</dbReference>
<keyword evidence="4" id="KW-0067">ATP-binding</keyword>
<keyword evidence="3 8" id="KW-0418">Kinase</keyword>
<evidence type="ECO:0000256" key="5">
    <source>
        <dbReference type="PROSITE-ProRule" id="PRU00221"/>
    </source>
</evidence>
<dbReference type="InterPro" id="IPR008271">
    <property type="entry name" value="Ser/Thr_kinase_AS"/>
</dbReference>
<evidence type="ECO:0000256" key="4">
    <source>
        <dbReference type="ARBA" id="ARBA00022840"/>
    </source>
</evidence>
<evidence type="ECO:0000256" key="3">
    <source>
        <dbReference type="ARBA" id="ARBA00022777"/>
    </source>
</evidence>
<dbReference type="SUPFAM" id="SSF50998">
    <property type="entry name" value="Quinoprotein alcohol dehydrogenase-like"/>
    <property type="match status" value="1"/>
</dbReference>
<proteinExistence type="predicted"/>
<feature type="region of interest" description="Disordered" evidence="6">
    <location>
        <begin position="264"/>
        <end position="299"/>
    </location>
</feature>
<feature type="domain" description="Protein kinase" evidence="7">
    <location>
        <begin position="18"/>
        <end position="270"/>
    </location>
</feature>
<dbReference type="Gene3D" id="3.30.200.20">
    <property type="entry name" value="Phosphorylase Kinase, domain 1"/>
    <property type="match status" value="1"/>
</dbReference>
<dbReference type="CDD" id="cd14014">
    <property type="entry name" value="STKc_PknB_like"/>
    <property type="match status" value="1"/>
</dbReference>
<feature type="compositionally biased region" description="Low complexity" evidence="6">
    <location>
        <begin position="336"/>
        <end position="366"/>
    </location>
</feature>
<dbReference type="RefSeq" id="WP_343973186.1">
    <property type="nucleotide sequence ID" value="NZ_BAAAGK010000098.1"/>
</dbReference>
<dbReference type="Proteomes" id="UP001596514">
    <property type="component" value="Unassembled WGS sequence"/>
</dbReference>
<sequence>MSEPGPLTVGDPERIGGYRLSGVLGDGGQGVVYLGHDPADRKVAIKVLHVRMAADPKVRERFMREAEITRRVAAFCTAQVLDGGIVGDRPYLVSEYIPGPSLKELVTGDGPRTGSGLDRLAVATLTALAAIHRAGIIHRDFKPDNVIMGPEGPVVIDFGIARVLAATTRSGLVGTPAYLSPEQLDGHQAGTASDVFSWAATMVFAATGHPAFPGAIPAAVMNAVSNREPDLAGVPERIRPLLAACLAKDPGVRPTVADLLAVLTREEPGTEESGTVESSTVDHRPRGPAPPPPASRVPRRSVRGRLVAAVVIAAALVPAAVVFWPWRPESPEVSASPSTTPSGTPALSVPSSSATGSSGTSAPSPGRTQQAVPFGMPVGEPFTGHTGGVHSMAVTELAGRPVVVSGGGGDESRTVRVWDLATRKQIGRPFTGYAVTVAELAGRPVVVSGDHDGLRVWDLATREQIGGLLTGPGTRLTSVLVAEPAGRPVVIATGNGRIYMWDLATHRRIGAPFAAHTASVESMAVAELEGRPVLVCGGYNEMRVWDLSTREQIGEPFTGYTDDDVTVKVAVAELAGRPVVVSGVAGGEDHTVRVWDLATHEQIGRPFTGHTSGVESVLVTESAGRPVVVSGGYDGVRVWDLATREQIGRPSTGRTQEINTMLVTRLQGRPVVVSGDFDGEIRVWSLTPPSPAPGS</sequence>
<keyword evidence="8" id="KW-0723">Serine/threonine-protein kinase</keyword>
<keyword evidence="2" id="KW-0547">Nucleotide-binding</keyword>
<keyword evidence="9" id="KW-1185">Reference proteome</keyword>
<accession>A0ABW2TBW1</accession>
<feature type="region of interest" description="Disordered" evidence="6">
    <location>
        <begin position="330"/>
        <end position="373"/>
    </location>
</feature>
<dbReference type="InterPro" id="IPR001680">
    <property type="entry name" value="WD40_rpt"/>
</dbReference>
<dbReference type="SMART" id="SM00320">
    <property type="entry name" value="WD40"/>
    <property type="match status" value="6"/>
</dbReference>
<protein>
    <submittedName>
        <fullName evidence="8">WD40 repeat domain-containing serine/threonine protein kinase</fullName>
    </submittedName>
</protein>
<evidence type="ECO:0000256" key="2">
    <source>
        <dbReference type="ARBA" id="ARBA00022741"/>
    </source>
</evidence>
<dbReference type="EMBL" id="JBHTEE010000001">
    <property type="protein sequence ID" value="MFC7606175.1"/>
    <property type="molecule type" value="Genomic_DNA"/>
</dbReference>
<evidence type="ECO:0000256" key="1">
    <source>
        <dbReference type="ARBA" id="ARBA00022679"/>
    </source>
</evidence>
<gene>
    <name evidence="8" type="ORF">ACFQVD_39355</name>
</gene>
<dbReference type="SUPFAM" id="SSF56112">
    <property type="entry name" value="Protein kinase-like (PK-like)"/>
    <property type="match status" value="1"/>
</dbReference>
<dbReference type="PANTHER" id="PTHR43289">
    <property type="entry name" value="MITOGEN-ACTIVATED PROTEIN KINASE KINASE KINASE 20-RELATED"/>
    <property type="match status" value="1"/>
</dbReference>
<reference evidence="9" key="1">
    <citation type="journal article" date="2019" name="Int. J. Syst. Evol. Microbiol.">
        <title>The Global Catalogue of Microorganisms (GCM) 10K type strain sequencing project: providing services to taxonomists for standard genome sequencing and annotation.</title>
        <authorList>
            <consortium name="The Broad Institute Genomics Platform"/>
            <consortium name="The Broad Institute Genome Sequencing Center for Infectious Disease"/>
            <person name="Wu L."/>
            <person name="Ma J."/>
        </authorList>
    </citation>
    <scope>NUCLEOTIDE SEQUENCE [LARGE SCALE GENOMIC DNA]</scope>
    <source>
        <strain evidence="9">JCM 10083</strain>
    </source>
</reference>
<dbReference type="InterPro" id="IPR011009">
    <property type="entry name" value="Kinase-like_dom_sf"/>
</dbReference>
<dbReference type="PROSITE" id="PS50011">
    <property type="entry name" value="PROTEIN_KINASE_DOM"/>
    <property type="match status" value="1"/>
</dbReference>
<keyword evidence="5" id="KW-0853">WD repeat</keyword>
<keyword evidence="1" id="KW-0808">Transferase</keyword>
<dbReference type="PANTHER" id="PTHR43289:SF34">
    <property type="entry name" value="SERINE_THREONINE-PROTEIN KINASE YBDM-RELATED"/>
    <property type="match status" value="1"/>
</dbReference>
<evidence type="ECO:0000313" key="8">
    <source>
        <dbReference type="EMBL" id="MFC7606175.1"/>
    </source>
</evidence>
<organism evidence="8 9">
    <name type="scientific">Streptosporangium amethystogenes subsp. fukuiense</name>
    <dbReference type="NCBI Taxonomy" id="698418"/>
    <lineage>
        <taxon>Bacteria</taxon>
        <taxon>Bacillati</taxon>
        <taxon>Actinomycetota</taxon>
        <taxon>Actinomycetes</taxon>
        <taxon>Streptosporangiales</taxon>
        <taxon>Streptosporangiaceae</taxon>
        <taxon>Streptosporangium</taxon>
    </lineage>
</organism>
<name>A0ABW2TBW1_9ACTN</name>
<dbReference type="PROSITE" id="PS50082">
    <property type="entry name" value="WD_REPEATS_2"/>
    <property type="match status" value="2"/>
</dbReference>
<evidence type="ECO:0000313" key="9">
    <source>
        <dbReference type="Proteomes" id="UP001596514"/>
    </source>
</evidence>
<evidence type="ECO:0000256" key="6">
    <source>
        <dbReference type="SAM" id="MobiDB-lite"/>
    </source>
</evidence>
<dbReference type="GO" id="GO:0004674">
    <property type="term" value="F:protein serine/threonine kinase activity"/>
    <property type="evidence" value="ECO:0007669"/>
    <property type="project" value="UniProtKB-KW"/>
</dbReference>
<feature type="repeat" description="WD" evidence="5">
    <location>
        <begin position="607"/>
        <end position="649"/>
    </location>
</feature>
<dbReference type="Pfam" id="PF00069">
    <property type="entry name" value="Pkinase"/>
    <property type="match status" value="1"/>
</dbReference>
<dbReference type="Pfam" id="PF00400">
    <property type="entry name" value="WD40"/>
    <property type="match status" value="1"/>
</dbReference>
<dbReference type="Gene3D" id="2.130.10.10">
    <property type="entry name" value="YVTN repeat-like/Quinoprotein amine dehydrogenase"/>
    <property type="match status" value="2"/>
</dbReference>